<dbReference type="AlphaFoldDB" id="A0A699J9A2"/>
<feature type="non-terminal residue" evidence="2">
    <location>
        <position position="376"/>
    </location>
</feature>
<comment type="caution">
    <text evidence="2">The sequence shown here is derived from an EMBL/GenBank/DDBJ whole genome shotgun (WGS) entry which is preliminary data.</text>
</comment>
<name>A0A699J9A2_TANCI</name>
<proteinExistence type="predicted"/>
<dbReference type="InterPro" id="IPR054722">
    <property type="entry name" value="PolX-like_BBD"/>
</dbReference>
<evidence type="ECO:0000313" key="2">
    <source>
        <dbReference type="EMBL" id="GFA21102.1"/>
    </source>
</evidence>
<evidence type="ECO:0000259" key="1">
    <source>
        <dbReference type="Pfam" id="PF22936"/>
    </source>
</evidence>
<sequence>MMKGSDIGIQEKKAKLFNEWEMFTSNEGELIESYYHHFLKLMDDLKRNKHFLEKIASNLKFLNNLQPEWSRHVTIVHKTKDLHTADYTQLYDFLKYNQKEVIHNAVQNSRVQNIGNQNGLIGVQGTGNQNQIRNGNLVAARAKGNAPGPKRRDVAYLQTQLLIAQKEEAGIQLQAEEYDLMAAAADLDEIEEVNANCILMANLQQASTSGTQFDKAPVYDSYGSAEVIQICLWCVYSGCSKHMTSNLLLLINFVWKFMGTARFRNDHVTAILGFGDLQWRNILITRVYFFKGLGHNLFSVGQFCDSDLEVAFRRNAYFVRNLDGVDLLKGDHSTNLYTINLHEMPSASPICLMARASSTTSWLWHQWLTHLNFDTI</sequence>
<accession>A0A699J9A2</accession>
<dbReference type="EMBL" id="BKCJ010386259">
    <property type="protein sequence ID" value="GFA21102.1"/>
    <property type="molecule type" value="Genomic_DNA"/>
</dbReference>
<organism evidence="2">
    <name type="scientific">Tanacetum cinerariifolium</name>
    <name type="common">Dalmatian daisy</name>
    <name type="synonym">Chrysanthemum cinerariifolium</name>
    <dbReference type="NCBI Taxonomy" id="118510"/>
    <lineage>
        <taxon>Eukaryota</taxon>
        <taxon>Viridiplantae</taxon>
        <taxon>Streptophyta</taxon>
        <taxon>Embryophyta</taxon>
        <taxon>Tracheophyta</taxon>
        <taxon>Spermatophyta</taxon>
        <taxon>Magnoliopsida</taxon>
        <taxon>eudicotyledons</taxon>
        <taxon>Gunneridae</taxon>
        <taxon>Pentapetalae</taxon>
        <taxon>asterids</taxon>
        <taxon>campanulids</taxon>
        <taxon>Asterales</taxon>
        <taxon>Asteraceae</taxon>
        <taxon>Asteroideae</taxon>
        <taxon>Anthemideae</taxon>
        <taxon>Anthemidinae</taxon>
        <taxon>Tanacetum</taxon>
    </lineage>
</organism>
<dbReference type="Pfam" id="PF22936">
    <property type="entry name" value="Pol_BBD"/>
    <property type="match status" value="1"/>
</dbReference>
<reference evidence="2" key="1">
    <citation type="journal article" date="2019" name="Sci. Rep.">
        <title>Draft genome of Tanacetum cinerariifolium, the natural source of mosquito coil.</title>
        <authorList>
            <person name="Yamashiro T."/>
            <person name="Shiraishi A."/>
            <person name="Satake H."/>
            <person name="Nakayama K."/>
        </authorList>
    </citation>
    <scope>NUCLEOTIDE SEQUENCE</scope>
</reference>
<feature type="domain" description="Retrovirus-related Pol polyprotein from transposon TNT 1-94-like beta-barrel" evidence="1">
    <location>
        <begin position="233"/>
        <end position="305"/>
    </location>
</feature>
<protein>
    <submittedName>
        <fullName evidence="2">Integrase, catalytic region, zinc finger, CCHC-type, peptidase aspartic, catalytic</fullName>
    </submittedName>
</protein>
<gene>
    <name evidence="2" type="ORF">Tci_593074</name>
</gene>